<dbReference type="GO" id="GO:0008233">
    <property type="term" value="F:peptidase activity"/>
    <property type="evidence" value="ECO:0007669"/>
    <property type="project" value="UniProtKB-KW"/>
</dbReference>
<dbReference type="EMBL" id="KZ155783">
    <property type="protein sequence ID" value="OUS46475.1"/>
    <property type="molecule type" value="Genomic_DNA"/>
</dbReference>
<name>A0A1Y5IHP0_OSTTA</name>
<dbReference type="SUPFAM" id="SSF50494">
    <property type="entry name" value="Trypsin-like serine proteases"/>
    <property type="match status" value="1"/>
</dbReference>
<keyword evidence="2" id="KW-0378">Hydrolase</keyword>
<dbReference type="PANTHER" id="PTHR43343:SF2">
    <property type="entry name" value="PDZ DOMAIN-CONTAINING PROTEIN"/>
    <property type="match status" value="1"/>
</dbReference>
<dbReference type="GO" id="GO:0006508">
    <property type="term" value="P:proteolysis"/>
    <property type="evidence" value="ECO:0007669"/>
    <property type="project" value="UniProtKB-KW"/>
</dbReference>
<dbReference type="Gene3D" id="2.40.10.120">
    <property type="match status" value="1"/>
</dbReference>
<dbReference type="Proteomes" id="UP000195557">
    <property type="component" value="Unassembled WGS sequence"/>
</dbReference>
<keyword evidence="1" id="KW-0645">Protease</keyword>
<evidence type="ECO:0000256" key="2">
    <source>
        <dbReference type="ARBA" id="ARBA00022801"/>
    </source>
</evidence>
<dbReference type="PANTHER" id="PTHR43343">
    <property type="entry name" value="PEPTIDASE S12"/>
    <property type="match status" value="1"/>
</dbReference>
<reference evidence="3" key="1">
    <citation type="submission" date="2017-04" db="EMBL/GenBank/DDBJ databases">
        <title>Population genomics of picophytoplankton unveils novel chromosome hypervariability.</title>
        <authorList>
            <consortium name="DOE Joint Genome Institute"/>
            <person name="Blanc-Mathieu R."/>
            <person name="Krasovec M."/>
            <person name="Hebrard M."/>
            <person name="Yau S."/>
            <person name="Desgranges E."/>
            <person name="Martin J."/>
            <person name="Schackwitz W."/>
            <person name="Kuo A."/>
            <person name="Salin G."/>
            <person name="Donnadieu C."/>
            <person name="Desdevises Y."/>
            <person name="Sanchez-Ferandin S."/>
            <person name="Moreau H."/>
            <person name="Rivals E."/>
            <person name="Grigoriev I.V."/>
            <person name="Grimsley N."/>
            <person name="Eyre-Walker A."/>
            <person name="Piganeau G."/>
        </authorList>
    </citation>
    <scope>NUCLEOTIDE SEQUENCE [LARGE SCALE GENOMIC DNA]</scope>
    <source>
        <strain evidence="3">RCC 1115</strain>
    </source>
</reference>
<dbReference type="AlphaFoldDB" id="A0A1Y5IHP0"/>
<dbReference type="InterPro" id="IPR009003">
    <property type="entry name" value="Peptidase_S1_PA"/>
</dbReference>
<dbReference type="InterPro" id="IPR051201">
    <property type="entry name" value="Chloro_Bact_Ser_Proteases"/>
</dbReference>
<evidence type="ECO:0000313" key="3">
    <source>
        <dbReference type="EMBL" id="OUS46475.1"/>
    </source>
</evidence>
<gene>
    <name evidence="3" type="ORF">BE221DRAFT_74358</name>
</gene>
<dbReference type="Pfam" id="PF13365">
    <property type="entry name" value="Trypsin_2"/>
    <property type="match status" value="1"/>
</dbReference>
<organism evidence="3">
    <name type="scientific">Ostreococcus tauri</name>
    <name type="common">Marine green alga</name>
    <dbReference type="NCBI Taxonomy" id="70448"/>
    <lineage>
        <taxon>Eukaryota</taxon>
        <taxon>Viridiplantae</taxon>
        <taxon>Chlorophyta</taxon>
        <taxon>Mamiellophyceae</taxon>
        <taxon>Mamiellales</taxon>
        <taxon>Bathycoccaceae</taxon>
        <taxon>Ostreococcus</taxon>
    </lineage>
</organism>
<dbReference type="eggNOG" id="KOG1320">
    <property type="taxonomic scope" value="Eukaryota"/>
</dbReference>
<evidence type="ECO:0000256" key="1">
    <source>
        <dbReference type="ARBA" id="ARBA00022670"/>
    </source>
</evidence>
<sequence length="251" mass="25847">MPFALAHRTSVSPTITRRDAIKVAIAAPFAVKPASASLVDERQAQRCFERISDSLVSLSFNDDALVKRSGFVWYVDANDCWIATSSSGASKGTLKSLSTIAFANGGSAVMDSTCEYVSDANAGVAFVRVPIGLLKMRDAGKPRAAAIGTSGDAVVGRACFACACGPDGEPSLASGIVSGLNRKIPVVGGLMMKGLIQTDATVSESSSGGALCDGEGRVIGLCVVPGSQGREPNGVNFAVPIDTVRFVAERL</sequence>
<accession>A0A1Y5IHP0</accession>
<proteinExistence type="predicted"/>
<protein>
    <submittedName>
        <fullName evidence="3">Trypsin-like cysteine/serine peptidase domain-containing protein</fullName>
    </submittedName>
</protein>